<protein>
    <submittedName>
        <fullName evidence="1">Uncharacterized protein</fullName>
    </submittedName>
</protein>
<organism evidence="1 2">
    <name type="scientific">Cyanobacterium stanieri LEGE 03274</name>
    <dbReference type="NCBI Taxonomy" id="1828756"/>
    <lineage>
        <taxon>Bacteria</taxon>
        <taxon>Bacillati</taxon>
        <taxon>Cyanobacteriota</taxon>
        <taxon>Cyanophyceae</taxon>
        <taxon>Oscillatoriophycideae</taxon>
        <taxon>Chroococcales</taxon>
        <taxon>Geminocystaceae</taxon>
        <taxon>Cyanobacterium</taxon>
    </lineage>
</organism>
<comment type="caution">
    <text evidence="1">The sequence shown here is derived from an EMBL/GenBank/DDBJ whole genome shotgun (WGS) entry which is preliminary data.</text>
</comment>
<evidence type="ECO:0000313" key="2">
    <source>
        <dbReference type="Proteomes" id="UP000654604"/>
    </source>
</evidence>
<name>A0ABR9V4V5_9CHRO</name>
<accession>A0ABR9V4V5</accession>
<dbReference type="EMBL" id="JADEWC010000019">
    <property type="protein sequence ID" value="MBE9222918.1"/>
    <property type="molecule type" value="Genomic_DNA"/>
</dbReference>
<dbReference type="RefSeq" id="WP_193801064.1">
    <property type="nucleotide sequence ID" value="NZ_JADEWC010000019.1"/>
</dbReference>
<evidence type="ECO:0000313" key="1">
    <source>
        <dbReference type="EMBL" id="MBE9222918.1"/>
    </source>
</evidence>
<dbReference type="Proteomes" id="UP000654604">
    <property type="component" value="Unassembled WGS sequence"/>
</dbReference>
<keyword evidence="2" id="KW-1185">Reference proteome</keyword>
<gene>
    <name evidence="1" type="ORF">IQ215_09455</name>
</gene>
<proteinExistence type="predicted"/>
<reference evidence="1 2" key="1">
    <citation type="submission" date="2020-10" db="EMBL/GenBank/DDBJ databases">
        <authorList>
            <person name="Castelo-Branco R."/>
            <person name="Eusebio N."/>
            <person name="Adriana R."/>
            <person name="Vieira A."/>
            <person name="Brugerolle De Fraissinette N."/>
            <person name="Rezende De Castro R."/>
            <person name="Schneider M.P."/>
            <person name="Vasconcelos V."/>
            <person name="Leao P.N."/>
        </authorList>
    </citation>
    <scope>NUCLEOTIDE SEQUENCE [LARGE SCALE GENOMIC DNA]</scope>
    <source>
        <strain evidence="1 2">LEGE 03274</strain>
    </source>
</reference>
<sequence length="141" mass="16050">MASSEAVKKYLAYWFQLQKPVIIARQNKAILPQKVIMGDRYSVEFERCWNLVSDPATGDCYVQGTTQTIQELLSSKWNISDCARCTMPVPIIEVGSQESSCVCNDLDNWPNNELPSPRQPIENGKALKDIHRRLNRTSQSF</sequence>